<keyword evidence="6" id="KW-1185">Reference proteome</keyword>
<feature type="domain" description="FAD-binding" evidence="4">
    <location>
        <begin position="12"/>
        <end position="364"/>
    </location>
</feature>
<keyword evidence="2" id="KW-0285">Flavoprotein</keyword>
<accession>A0ABP7EA74</accession>
<keyword evidence="5" id="KW-0503">Monooxygenase</keyword>
<evidence type="ECO:0000256" key="2">
    <source>
        <dbReference type="ARBA" id="ARBA00022630"/>
    </source>
</evidence>
<dbReference type="InterPro" id="IPR002938">
    <property type="entry name" value="FAD-bd"/>
</dbReference>
<dbReference type="Pfam" id="PF01494">
    <property type="entry name" value="FAD_binding_3"/>
    <property type="match status" value="1"/>
</dbReference>
<sequence length="527" mass="55159">MARGRGGLSQGTDVLVVGAGPTGLTTALQARANGAAVRIVERRPEPFRPSRAMIMHSRTLEVLRPLGVVGDLLDRADRAPRAQLHLGARTVAAQLGDVGLRDTAYPHLTLVRQADVEDVLAGALEAIGVPVERDAELVEASWTDAGVRALLRADGEVGEVACRYLAGCDGADSLVRRLTGVGWQGGQYGQEVVLADVELDGGLAPGMLHVAAGRHGLVFLFALGEGATWRLLGTRPAGPDGEGAFGQPAGDVSVVEVQRLLDDSGIGVRVTEQVWSARVPLQHRIASSFRQGPAFLAGDAAHAGSPAGGQGMNTGIVDAVNLGWKIAVASRGGRGTGAGAGGEHAALLGSYDLERRPAAAQVLALTHLIFFAEASTHLLPAFVRGTVLPLAAPALPVLLRQRPLMAAVVALLSQRWVRYRTSPLSVVGAPTSRGARPGDRLPDRTVTCEGRPGRLHDLTAQPGLHVLLERDTVAPELHLAAPPVAVHRIDSWPGSGLVVVRPDGHVGYRTGRLDGGDLSRWLRLVCS</sequence>
<dbReference type="Gene3D" id="3.30.70.2450">
    <property type="match status" value="1"/>
</dbReference>
<dbReference type="GO" id="GO:0004497">
    <property type="term" value="F:monooxygenase activity"/>
    <property type="evidence" value="ECO:0007669"/>
    <property type="project" value="UniProtKB-KW"/>
</dbReference>
<dbReference type="PANTHER" id="PTHR43004">
    <property type="entry name" value="TRK SYSTEM POTASSIUM UPTAKE PROTEIN"/>
    <property type="match status" value="1"/>
</dbReference>
<organism evidence="5 6">
    <name type="scientific">Terrabacter ginsenosidimutans</name>
    <dbReference type="NCBI Taxonomy" id="490575"/>
    <lineage>
        <taxon>Bacteria</taxon>
        <taxon>Bacillati</taxon>
        <taxon>Actinomycetota</taxon>
        <taxon>Actinomycetes</taxon>
        <taxon>Micrococcales</taxon>
        <taxon>Intrasporangiaceae</taxon>
        <taxon>Terrabacter</taxon>
    </lineage>
</organism>
<dbReference type="PANTHER" id="PTHR43004:SF19">
    <property type="entry name" value="BINDING MONOOXYGENASE, PUTATIVE (JCVI)-RELATED"/>
    <property type="match status" value="1"/>
</dbReference>
<dbReference type="EMBL" id="BAABDC010000006">
    <property type="protein sequence ID" value="GAA3715430.1"/>
    <property type="molecule type" value="Genomic_DNA"/>
</dbReference>
<comment type="caution">
    <text evidence="5">The sequence shown here is derived from an EMBL/GenBank/DDBJ whole genome shotgun (WGS) entry which is preliminary data.</text>
</comment>
<gene>
    <name evidence="5" type="ORF">GCM10022399_35100</name>
</gene>
<reference evidence="6" key="1">
    <citation type="journal article" date="2019" name="Int. J. Syst. Evol. Microbiol.">
        <title>The Global Catalogue of Microorganisms (GCM) 10K type strain sequencing project: providing services to taxonomists for standard genome sequencing and annotation.</title>
        <authorList>
            <consortium name="The Broad Institute Genomics Platform"/>
            <consortium name="The Broad Institute Genome Sequencing Center for Infectious Disease"/>
            <person name="Wu L."/>
            <person name="Ma J."/>
        </authorList>
    </citation>
    <scope>NUCLEOTIDE SEQUENCE [LARGE SCALE GENOMIC DNA]</scope>
    <source>
        <strain evidence="6">JCM 17125</strain>
    </source>
</reference>
<dbReference type="Proteomes" id="UP001501468">
    <property type="component" value="Unassembled WGS sequence"/>
</dbReference>
<dbReference type="PRINTS" id="PR00420">
    <property type="entry name" value="RNGMNOXGNASE"/>
</dbReference>
<evidence type="ECO:0000313" key="6">
    <source>
        <dbReference type="Proteomes" id="UP001501468"/>
    </source>
</evidence>
<evidence type="ECO:0000256" key="3">
    <source>
        <dbReference type="ARBA" id="ARBA00022827"/>
    </source>
</evidence>
<keyword evidence="3" id="KW-0274">FAD</keyword>
<evidence type="ECO:0000259" key="4">
    <source>
        <dbReference type="Pfam" id="PF01494"/>
    </source>
</evidence>
<evidence type="ECO:0000313" key="5">
    <source>
        <dbReference type="EMBL" id="GAA3715430.1"/>
    </source>
</evidence>
<dbReference type="InterPro" id="IPR036188">
    <property type="entry name" value="FAD/NAD-bd_sf"/>
</dbReference>
<comment type="cofactor">
    <cofactor evidence="1">
        <name>FAD</name>
        <dbReference type="ChEBI" id="CHEBI:57692"/>
    </cofactor>
</comment>
<dbReference type="InterPro" id="IPR050641">
    <property type="entry name" value="RIFMO-like"/>
</dbReference>
<protein>
    <submittedName>
        <fullName evidence="5">FAD-dependent monooxygenase</fullName>
    </submittedName>
</protein>
<dbReference type="Gene3D" id="3.50.50.60">
    <property type="entry name" value="FAD/NAD(P)-binding domain"/>
    <property type="match status" value="1"/>
</dbReference>
<keyword evidence="5" id="KW-0560">Oxidoreductase</keyword>
<name>A0ABP7EA74_9MICO</name>
<evidence type="ECO:0000256" key="1">
    <source>
        <dbReference type="ARBA" id="ARBA00001974"/>
    </source>
</evidence>
<dbReference type="SUPFAM" id="SSF51905">
    <property type="entry name" value="FAD/NAD(P)-binding domain"/>
    <property type="match status" value="1"/>
</dbReference>
<dbReference type="RefSeq" id="WP_344949563.1">
    <property type="nucleotide sequence ID" value="NZ_BAABDC010000006.1"/>
</dbReference>
<dbReference type="Gene3D" id="3.40.30.120">
    <property type="match status" value="1"/>
</dbReference>
<proteinExistence type="predicted"/>